<gene>
    <name evidence="2" type="ORF">P171DRAFT_131558</name>
</gene>
<evidence type="ECO:0000313" key="3">
    <source>
        <dbReference type="Proteomes" id="UP000799764"/>
    </source>
</evidence>
<keyword evidence="3" id="KW-1185">Reference proteome</keyword>
<feature type="compositionally biased region" description="Polar residues" evidence="1">
    <location>
        <begin position="96"/>
        <end position="108"/>
    </location>
</feature>
<evidence type="ECO:0000256" key="1">
    <source>
        <dbReference type="SAM" id="MobiDB-lite"/>
    </source>
</evidence>
<proteinExistence type="predicted"/>
<organism evidence="2 3">
    <name type="scientific">Karstenula rhodostoma CBS 690.94</name>
    <dbReference type="NCBI Taxonomy" id="1392251"/>
    <lineage>
        <taxon>Eukaryota</taxon>
        <taxon>Fungi</taxon>
        <taxon>Dikarya</taxon>
        <taxon>Ascomycota</taxon>
        <taxon>Pezizomycotina</taxon>
        <taxon>Dothideomycetes</taxon>
        <taxon>Pleosporomycetidae</taxon>
        <taxon>Pleosporales</taxon>
        <taxon>Massarineae</taxon>
        <taxon>Didymosphaeriaceae</taxon>
        <taxon>Karstenula</taxon>
    </lineage>
</organism>
<reference evidence="2" key="1">
    <citation type="journal article" date="2020" name="Stud. Mycol.">
        <title>101 Dothideomycetes genomes: a test case for predicting lifestyles and emergence of pathogens.</title>
        <authorList>
            <person name="Haridas S."/>
            <person name="Albert R."/>
            <person name="Binder M."/>
            <person name="Bloem J."/>
            <person name="Labutti K."/>
            <person name="Salamov A."/>
            <person name="Andreopoulos B."/>
            <person name="Baker S."/>
            <person name="Barry K."/>
            <person name="Bills G."/>
            <person name="Bluhm B."/>
            <person name="Cannon C."/>
            <person name="Castanera R."/>
            <person name="Culley D."/>
            <person name="Daum C."/>
            <person name="Ezra D."/>
            <person name="Gonzalez J."/>
            <person name="Henrissat B."/>
            <person name="Kuo A."/>
            <person name="Liang C."/>
            <person name="Lipzen A."/>
            <person name="Lutzoni F."/>
            <person name="Magnuson J."/>
            <person name="Mondo S."/>
            <person name="Nolan M."/>
            <person name="Ohm R."/>
            <person name="Pangilinan J."/>
            <person name="Park H.-J."/>
            <person name="Ramirez L."/>
            <person name="Alfaro M."/>
            <person name="Sun H."/>
            <person name="Tritt A."/>
            <person name="Yoshinaga Y."/>
            <person name="Zwiers L.-H."/>
            <person name="Turgeon B."/>
            <person name="Goodwin S."/>
            <person name="Spatafora J."/>
            <person name="Crous P."/>
            <person name="Grigoriev I."/>
        </authorList>
    </citation>
    <scope>NUCLEOTIDE SEQUENCE</scope>
    <source>
        <strain evidence="2">CBS 690.94</strain>
    </source>
</reference>
<feature type="compositionally biased region" description="Basic residues" evidence="1">
    <location>
        <begin position="154"/>
        <end position="166"/>
    </location>
</feature>
<dbReference type="Proteomes" id="UP000799764">
    <property type="component" value="Unassembled WGS sequence"/>
</dbReference>
<sequence>MNQEGHHHCIRASYRCSSLGYRLPLTQSDRICASANSPGHKAPRVVFMRDDKGLRDVERNFAITVWTTPRINFPGSPPESSPTEEHLPNVGFKPTKNVNVPKTRSTPPRTLPIGILTIKAYGNYASNAAYRRIVTARSCPHLASSQPREDPGPRRRGPTPPARHRKDLPDLR</sequence>
<feature type="region of interest" description="Disordered" evidence="1">
    <location>
        <begin position="72"/>
        <end position="108"/>
    </location>
</feature>
<comment type="caution">
    <text evidence="2">The sequence shown here is derived from an EMBL/GenBank/DDBJ whole genome shotgun (WGS) entry which is preliminary data.</text>
</comment>
<protein>
    <submittedName>
        <fullName evidence="2">Uncharacterized protein</fullName>
    </submittedName>
</protein>
<evidence type="ECO:0000313" key="2">
    <source>
        <dbReference type="EMBL" id="KAF2439093.1"/>
    </source>
</evidence>
<dbReference type="EMBL" id="MU001510">
    <property type="protein sequence ID" value="KAF2439093.1"/>
    <property type="molecule type" value="Genomic_DNA"/>
</dbReference>
<dbReference type="AlphaFoldDB" id="A0A9P4P924"/>
<accession>A0A9P4P924</accession>
<name>A0A9P4P924_9PLEO</name>
<feature type="region of interest" description="Disordered" evidence="1">
    <location>
        <begin position="141"/>
        <end position="172"/>
    </location>
</feature>